<feature type="region of interest" description="Disordered" evidence="1">
    <location>
        <begin position="73"/>
        <end position="106"/>
    </location>
</feature>
<accession>A0ABT5TW29</accession>
<protein>
    <recommendedName>
        <fullName evidence="4">Calcium-binding protein</fullName>
    </recommendedName>
</protein>
<proteinExistence type="predicted"/>
<name>A0ABT5TW29_9MICO</name>
<dbReference type="EMBL" id="JARACI010000831">
    <property type="protein sequence ID" value="MDD9206266.1"/>
    <property type="molecule type" value="Genomic_DNA"/>
</dbReference>
<gene>
    <name evidence="2" type="ORF">PU560_07255</name>
</gene>
<evidence type="ECO:0000313" key="2">
    <source>
        <dbReference type="EMBL" id="MDD9206266.1"/>
    </source>
</evidence>
<organism evidence="2 3">
    <name type="scientific">Georgenia halotolerans</name>
    <dbReference type="NCBI Taxonomy" id="3028317"/>
    <lineage>
        <taxon>Bacteria</taxon>
        <taxon>Bacillati</taxon>
        <taxon>Actinomycetota</taxon>
        <taxon>Actinomycetes</taxon>
        <taxon>Micrococcales</taxon>
        <taxon>Bogoriellaceae</taxon>
        <taxon>Georgenia</taxon>
    </lineage>
</organism>
<evidence type="ECO:0000313" key="3">
    <source>
        <dbReference type="Proteomes" id="UP001165561"/>
    </source>
</evidence>
<evidence type="ECO:0008006" key="4">
    <source>
        <dbReference type="Google" id="ProtNLM"/>
    </source>
</evidence>
<reference evidence="2" key="1">
    <citation type="submission" date="2023-02" db="EMBL/GenBank/DDBJ databases">
        <title>Georgenia sp.10Sc9-8, isolated from a soil sample collected from the Taklamakan desert.</title>
        <authorList>
            <person name="Liu S."/>
        </authorList>
    </citation>
    <scope>NUCLEOTIDE SEQUENCE</scope>
    <source>
        <strain evidence="2">10Sc9-8</strain>
    </source>
</reference>
<feature type="compositionally biased region" description="Low complexity" evidence="1">
    <location>
        <begin position="84"/>
        <end position="102"/>
    </location>
</feature>
<sequence>MLLAAGAGTTATAKGWEVGGSGSTYFLSDSFSVESNIDFVYGRAADQVYVGDWDGDGTDTLAARRGNEYHVKNTLDGVTPTPPCTTAAPTTPSWSGTGTATDGDNDGIACKSHFG</sequence>
<evidence type="ECO:0000256" key="1">
    <source>
        <dbReference type="SAM" id="MobiDB-lite"/>
    </source>
</evidence>
<keyword evidence="3" id="KW-1185">Reference proteome</keyword>
<comment type="caution">
    <text evidence="2">The sequence shown here is derived from an EMBL/GenBank/DDBJ whole genome shotgun (WGS) entry which is preliminary data.</text>
</comment>
<dbReference type="Proteomes" id="UP001165561">
    <property type="component" value="Unassembled WGS sequence"/>
</dbReference>